<dbReference type="GO" id="GO:0043565">
    <property type="term" value="F:sequence-specific DNA binding"/>
    <property type="evidence" value="ECO:0007669"/>
    <property type="project" value="InterPro"/>
</dbReference>
<gene>
    <name evidence="5" type="ORF">ABGB03_12505</name>
</gene>
<evidence type="ECO:0000256" key="2">
    <source>
        <dbReference type="ARBA" id="ARBA00023125"/>
    </source>
</evidence>
<keyword evidence="3" id="KW-0804">Transcription</keyword>
<dbReference type="EMBL" id="CP157199">
    <property type="protein sequence ID" value="XBG60679.1"/>
    <property type="molecule type" value="Genomic_DNA"/>
</dbReference>
<name>A0AAU7BQU0_9FLAO</name>
<sequence length="154" mass="17712">MKLDQKDIRILTLLQNNARLSNKELAVELDIAPSTCHERLKKLTNEGFFKAFNADLNLKKLGVNIEVLVAVRLKRHEREIVNSFIKKLNSIKGVIRFYHLAGDTDFMIHVAVIDSDSLRSFIMDELASFHNIDHIESSMIYHSECVYKLSVLNN</sequence>
<proteinExistence type="predicted"/>
<dbReference type="PROSITE" id="PS50956">
    <property type="entry name" value="HTH_ASNC_2"/>
    <property type="match status" value="1"/>
</dbReference>
<dbReference type="SUPFAM" id="SSF46785">
    <property type="entry name" value="Winged helix' DNA-binding domain"/>
    <property type="match status" value="1"/>
</dbReference>
<evidence type="ECO:0000313" key="5">
    <source>
        <dbReference type="EMBL" id="XBG60679.1"/>
    </source>
</evidence>
<dbReference type="InterPro" id="IPR000485">
    <property type="entry name" value="AsnC-type_HTH_dom"/>
</dbReference>
<keyword evidence="1" id="KW-0805">Transcription regulation</keyword>
<dbReference type="AlphaFoldDB" id="A0AAU7BQU0"/>
<dbReference type="PANTHER" id="PTHR30154">
    <property type="entry name" value="LEUCINE-RESPONSIVE REGULATORY PROTEIN"/>
    <property type="match status" value="1"/>
</dbReference>
<reference evidence="5" key="1">
    <citation type="submission" date="2024-05" db="EMBL/GenBank/DDBJ databases">
        <title>Pontimicrobium maritimus sp. nov., isolated form sea water.</title>
        <authorList>
            <person name="Muhammad N."/>
            <person name="Vuong T.Q."/>
            <person name="Han H.L."/>
            <person name="Kim S.-G."/>
        </authorList>
    </citation>
    <scope>NUCLEOTIDE SEQUENCE</scope>
    <source>
        <strain evidence="5">SW4</strain>
    </source>
</reference>
<keyword evidence="2" id="KW-0238">DNA-binding</keyword>
<evidence type="ECO:0000259" key="4">
    <source>
        <dbReference type="PROSITE" id="PS50956"/>
    </source>
</evidence>
<dbReference type="Gene3D" id="3.30.70.920">
    <property type="match status" value="1"/>
</dbReference>
<dbReference type="SUPFAM" id="SSF54909">
    <property type="entry name" value="Dimeric alpha+beta barrel"/>
    <property type="match status" value="1"/>
</dbReference>
<dbReference type="RefSeq" id="WP_347922909.1">
    <property type="nucleotide sequence ID" value="NZ_CP157199.1"/>
</dbReference>
<evidence type="ECO:0000256" key="3">
    <source>
        <dbReference type="ARBA" id="ARBA00023163"/>
    </source>
</evidence>
<accession>A0AAU7BQU0</accession>
<dbReference type="PANTHER" id="PTHR30154:SF34">
    <property type="entry name" value="TRANSCRIPTIONAL REGULATOR AZLB"/>
    <property type="match status" value="1"/>
</dbReference>
<dbReference type="Pfam" id="PF01037">
    <property type="entry name" value="AsnC_trans_reg"/>
    <property type="match status" value="1"/>
</dbReference>
<dbReference type="GO" id="GO:0006355">
    <property type="term" value="P:regulation of DNA-templated transcription"/>
    <property type="evidence" value="ECO:0007669"/>
    <property type="project" value="UniProtKB-ARBA"/>
</dbReference>
<dbReference type="Gene3D" id="1.10.10.10">
    <property type="entry name" value="Winged helix-like DNA-binding domain superfamily/Winged helix DNA-binding domain"/>
    <property type="match status" value="1"/>
</dbReference>
<dbReference type="InterPro" id="IPR019888">
    <property type="entry name" value="Tscrpt_reg_AsnC-like"/>
</dbReference>
<dbReference type="InterPro" id="IPR011008">
    <property type="entry name" value="Dimeric_a/b-barrel"/>
</dbReference>
<dbReference type="InterPro" id="IPR036388">
    <property type="entry name" value="WH-like_DNA-bd_sf"/>
</dbReference>
<organism evidence="5">
    <name type="scientific">Pontimicrobium sp. SW4</name>
    <dbReference type="NCBI Taxonomy" id="3153519"/>
    <lineage>
        <taxon>Bacteria</taxon>
        <taxon>Pseudomonadati</taxon>
        <taxon>Bacteroidota</taxon>
        <taxon>Flavobacteriia</taxon>
        <taxon>Flavobacteriales</taxon>
        <taxon>Flavobacteriaceae</taxon>
        <taxon>Pontimicrobium</taxon>
    </lineage>
</organism>
<protein>
    <submittedName>
        <fullName evidence="5">Lrp/AsnC family transcriptional regulator</fullName>
    </submittedName>
</protein>
<dbReference type="Pfam" id="PF13412">
    <property type="entry name" value="HTH_24"/>
    <property type="match status" value="1"/>
</dbReference>
<dbReference type="InterPro" id="IPR019887">
    <property type="entry name" value="Tscrpt_reg_AsnC/Lrp_C"/>
</dbReference>
<evidence type="ECO:0000256" key="1">
    <source>
        <dbReference type="ARBA" id="ARBA00023015"/>
    </source>
</evidence>
<dbReference type="PRINTS" id="PR00033">
    <property type="entry name" value="HTHASNC"/>
</dbReference>
<dbReference type="SMART" id="SM00344">
    <property type="entry name" value="HTH_ASNC"/>
    <property type="match status" value="1"/>
</dbReference>
<feature type="domain" description="HTH asnC-type" evidence="4">
    <location>
        <begin position="3"/>
        <end position="64"/>
    </location>
</feature>
<dbReference type="InterPro" id="IPR036390">
    <property type="entry name" value="WH_DNA-bd_sf"/>
</dbReference>
<dbReference type="GO" id="GO:0043200">
    <property type="term" value="P:response to amino acid"/>
    <property type="evidence" value="ECO:0007669"/>
    <property type="project" value="TreeGrafter"/>
</dbReference>
<dbReference type="CDD" id="cd00090">
    <property type="entry name" value="HTH_ARSR"/>
    <property type="match status" value="1"/>
</dbReference>
<dbReference type="GO" id="GO:0005829">
    <property type="term" value="C:cytosol"/>
    <property type="evidence" value="ECO:0007669"/>
    <property type="project" value="TreeGrafter"/>
</dbReference>
<dbReference type="InterPro" id="IPR011991">
    <property type="entry name" value="ArsR-like_HTH"/>
</dbReference>